<proteinExistence type="predicted"/>
<feature type="region of interest" description="Disordered" evidence="1">
    <location>
        <begin position="634"/>
        <end position="719"/>
    </location>
</feature>
<feature type="domain" description="Large polyvalent protein-associated" evidence="3">
    <location>
        <begin position="712"/>
        <end position="776"/>
    </location>
</feature>
<feature type="domain" description="MobA/VirD2-like nuclease" evidence="2">
    <location>
        <begin position="216"/>
        <end position="319"/>
    </location>
</feature>
<accession>A0A1Q9AQH9</accession>
<sequence length="921" mass="101274">MPAMFRPAIARGSQPAVVKLVSFAAGKARVGKLLGYQSRGGELPVEDENGDRLAGRDWIRTLASEWAEEDGRAPSKDVLRLSLTLPSARLSSDEEVGEVLKGALPGHRIAWQSDLARDGEGRGVALVISAARRRLEGETRAGRIFDNRKSLRDLEMRLKDAFGAETRVEMQGFSHGVEGVARGLGQLQKQGRDPIIAVRLDRAGAFVGQHALGGERSIIEEARDWKRDLRSQQRRDVAHLVLSAKPGTPKDAFVSAACAMLAREFAGHRFLFTLHEDRAHLHVHAVVKMVSETGKRLHPRIEDLRRWRAVLAQEARERNIPMDAVSRFERANPPGYKMKDIRRIERGEASEALRRRVEAVRQQAVHVPTRPEGLRHAAASAAGWSAGWRGEGDLRPEPPQTPGATPLDRAQPFDGRAIDPVDAQTLRRLRARSLDAVLIGVATAADRNARHLPGAKEPDMADLETMSSAFAEMETNLDIVAKALPPERLAAFDALRRKLKVSQTRMIEAQTAIEAGRGRIEGESWVQPVAQNFAGFIAETRGETIRYSLRSADGRTGAVAFTDQGDRVEVSRSRDREAVLAALELGIQKWGAVRVSGPDRYTALAVELAAKHGVRLTNPELQDKLTAARDRIARERSQRPGVMAGTLPPAQKPGDRQEVDGLSAENRAADQEQVFDRRDASQTMPREQAVRQTVAEKPAAAVTAPNGVKPPVDTGDKVKPADRDRASILQAMQMASQKWGVVAVNGSERDKAIAVELAAEHGFSLSNPDLQEKLAAAKARMEAQREMERTRERRQPGFVDSAEASPPVRRTDAEIAVALETVKEKTQAEATREVRQAKRSVQTGERPINGGGDDHVYRTKAEASAAVRAEKAVAQDPARAIPSDVSQSPEIERQRLDQKALLSEKEVSRHQQVRKDKPRQR</sequence>
<evidence type="ECO:0000259" key="2">
    <source>
        <dbReference type="Pfam" id="PF03432"/>
    </source>
</evidence>
<comment type="caution">
    <text evidence="4">The sequence shown here is derived from an EMBL/GenBank/DDBJ whole genome shotgun (WGS) entry which is preliminary data.</text>
</comment>
<dbReference type="InterPro" id="IPR040677">
    <property type="entry name" value="LPD7"/>
</dbReference>
<dbReference type="Proteomes" id="UP000186143">
    <property type="component" value="Unassembled WGS sequence"/>
</dbReference>
<protein>
    <submittedName>
        <fullName evidence="4">Uncharacterized protein</fullName>
    </submittedName>
</protein>
<evidence type="ECO:0000313" key="4">
    <source>
        <dbReference type="EMBL" id="OLP57672.1"/>
    </source>
</evidence>
<gene>
    <name evidence="4" type="ORF">BJF92_07065</name>
</gene>
<feature type="region of interest" description="Disordered" evidence="1">
    <location>
        <begin position="788"/>
        <end position="807"/>
    </location>
</feature>
<dbReference type="STRING" id="1672749.BJF92_07065"/>
<name>A0A1Q9AQH9_9HYPH</name>
<feature type="compositionally biased region" description="Basic and acidic residues" evidence="1">
    <location>
        <begin position="890"/>
        <end position="915"/>
    </location>
</feature>
<reference evidence="4 5" key="1">
    <citation type="submission" date="2016-09" db="EMBL/GenBank/DDBJ databases">
        <title>Rhizobium sp. nov., a novel species isolated from the rice rhizosphere.</title>
        <authorList>
            <person name="Zhao J."/>
            <person name="Zhang X."/>
        </authorList>
    </citation>
    <scope>NUCLEOTIDE SEQUENCE [LARGE SCALE GENOMIC DNA]</scope>
    <source>
        <strain evidence="4 5">MH17</strain>
    </source>
</reference>
<dbReference type="EMBL" id="MKIO01000010">
    <property type="protein sequence ID" value="OLP57672.1"/>
    <property type="molecule type" value="Genomic_DNA"/>
</dbReference>
<evidence type="ECO:0000256" key="1">
    <source>
        <dbReference type="SAM" id="MobiDB-lite"/>
    </source>
</evidence>
<dbReference type="Pfam" id="PF18821">
    <property type="entry name" value="LPD7"/>
    <property type="match status" value="2"/>
</dbReference>
<dbReference type="AlphaFoldDB" id="A0A1Q9AQH9"/>
<feature type="domain" description="Large polyvalent protein-associated" evidence="3">
    <location>
        <begin position="548"/>
        <end position="628"/>
    </location>
</feature>
<feature type="region of interest" description="Disordered" evidence="1">
    <location>
        <begin position="388"/>
        <end position="415"/>
    </location>
</feature>
<feature type="compositionally biased region" description="Basic and acidic residues" evidence="1">
    <location>
        <begin position="852"/>
        <end position="861"/>
    </location>
</feature>
<feature type="compositionally biased region" description="Basic and acidic residues" evidence="1">
    <location>
        <begin position="824"/>
        <end position="836"/>
    </location>
</feature>
<evidence type="ECO:0000313" key="5">
    <source>
        <dbReference type="Proteomes" id="UP000186143"/>
    </source>
</evidence>
<organism evidence="4 5">
    <name type="scientific">Xaviernesmea rhizosphaerae</name>
    <dbReference type="NCBI Taxonomy" id="1672749"/>
    <lineage>
        <taxon>Bacteria</taxon>
        <taxon>Pseudomonadati</taxon>
        <taxon>Pseudomonadota</taxon>
        <taxon>Alphaproteobacteria</taxon>
        <taxon>Hyphomicrobiales</taxon>
        <taxon>Rhizobiaceae</taxon>
        <taxon>Rhizobium/Agrobacterium group</taxon>
        <taxon>Xaviernesmea</taxon>
    </lineage>
</organism>
<feature type="region of interest" description="Disordered" evidence="1">
    <location>
        <begin position="824"/>
        <end position="921"/>
    </location>
</feature>
<evidence type="ECO:0000259" key="3">
    <source>
        <dbReference type="Pfam" id="PF18821"/>
    </source>
</evidence>
<feature type="compositionally biased region" description="Basic and acidic residues" evidence="1">
    <location>
        <begin position="667"/>
        <end position="680"/>
    </location>
</feature>
<dbReference type="Pfam" id="PF03432">
    <property type="entry name" value="Relaxase"/>
    <property type="match status" value="1"/>
</dbReference>
<dbReference type="InterPro" id="IPR005094">
    <property type="entry name" value="Endonuclease_MobA/VirD2"/>
</dbReference>